<gene>
    <name evidence="2" type="ORF">CINCED_3A010864</name>
</gene>
<dbReference type="Gene3D" id="3.40.1450.10">
    <property type="entry name" value="BPG-independent phosphoglycerate mutase, domain B"/>
    <property type="match status" value="1"/>
</dbReference>
<dbReference type="CDD" id="cd16010">
    <property type="entry name" value="iPGM"/>
    <property type="match status" value="1"/>
</dbReference>
<dbReference type="InterPro" id="IPR005995">
    <property type="entry name" value="Pgm_bpd_ind"/>
</dbReference>
<protein>
    <submittedName>
        <fullName evidence="2">Alkaline-phosphatase-like, core domain,BPG-independent PGAM, N-terminal,Rickettsial palindromic</fullName>
    </submittedName>
</protein>
<dbReference type="GO" id="GO:0005829">
    <property type="term" value="C:cytosol"/>
    <property type="evidence" value="ECO:0007669"/>
    <property type="project" value="TreeGrafter"/>
</dbReference>
<dbReference type="NCBIfam" id="TIGR01307">
    <property type="entry name" value="pgm_bpd_ind"/>
    <property type="match status" value="1"/>
</dbReference>
<dbReference type="PANTHER" id="PTHR31637:SF0">
    <property type="entry name" value="2,3-BISPHOSPHOGLYCERATE-INDEPENDENT PHOSPHOGLYCERATE MUTASE"/>
    <property type="match status" value="1"/>
</dbReference>
<evidence type="ECO:0000259" key="1">
    <source>
        <dbReference type="Pfam" id="PF01676"/>
    </source>
</evidence>
<dbReference type="EMBL" id="CABPRJ010001988">
    <property type="protein sequence ID" value="VVC42738.1"/>
    <property type="molecule type" value="Genomic_DNA"/>
</dbReference>
<dbReference type="OrthoDB" id="6762776at2759"/>
<feature type="domain" description="Metalloenzyme" evidence="1">
    <location>
        <begin position="168"/>
        <end position="387"/>
    </location>
</feature>
<organism evidence="2 3">
    <name type="scientific">Cinara cedri</name>
    <dbReference type="NCBI Taxonomy" id="506608"/>
    <lineage>
        <taxon>Eukaryota</taxon>
        <taxon>Metazoa</taxon>
        <taxon>Ecdysozoa</taxon>
        <taxon>Arthropoda</taxon>
        <taxon>Hexapoda</taxon>
        <taxon>Insecta</taxon>
        <taxon>Pterygota</taxon>
        <taxon>Neoptera</taxon>
        <taxon>Paraneoptera</taxon>
        <taxon>Hemiptera</taxon>
        <taxon>Sternorrhyncha</taxon>
        <taxon>Aphidomorpha</taxon>
        <taxon>Aphidoidea</taxon>
        <taxon>Aphididae</taxon>
        <taxon>Lachninae</taxon>
        <taxon>Cinara</taxon>
    </lineage>
</organism>
<dbReference type="Gene3D" id="3.40.720.10">
    <property type="entry name" value="Alkaline Phosphatase, subunit A"/>
    <property type="match status" value="1"/>
</dbReference>
<dbReference type="InterPro" id="IPR005728">
    <property type="entry name" value="RPE1"/>
</dbReference>
<accession>A0A5E4NG66</accession>
<evidence type="ECO:0000313" key="3">
    <source>
        <dbReference type="Proteomes" id="UP000325440"/>
    </source>
</evidence>
<dbReference type="Pfam" id="PF01676">
    <property type="entry name" value="Metalloenzyme"/>
    <property type="match status" value="1"/>
</dbReference>
<dbReference type="InterPro" id="IPR017850">
    <property type="entry name" value="Alkaline_phosphatase_core_sf"/>
</dbReference>
<dbReference type="SUPFAM" id="SSF64158">
    <property type="entry name" value="2,3-Bisphosphoglycerate-independent phosphoglycerate mutase, substrate-binding domain"/>
    <property type="match status" value="1"/>
</dbReference>
<keyword evidence="3" id="KW-1185">Reference proteome</keyword>
<dbReference type="GO" id="GO:0006007">
    <property type="term" value="P:glucose catabolic process"/>
    <property type="evidence" value="ECO:0007669"/>
    <property type="project" value="InterPro"/>
</dbReference>
<dbReference type="PANTHER" id="PTHR31637">
    <property type="entry name" value="2,3-BISPHOSPHOGLYCERATE-INDEPENDENT PHOSPHOGLYCERATE MUTASE"/>
    <property type="match status" value="1"/>
</dbReference>
<name>A0A5E4NG66_9HEMI</name>
<reference evidence="2 3" key="1">
    <citation type="submission" date="2019-08" db="EMBL/GenBank/DDBJ databases">
        <authorList>
            <person name="Alioto T."/>
            <person name="Alioto T."/>
            <person name="Gomez Garrido J."/>
        </authorList>
    </citation>
    <scope>NUCLEOTIDE SEQUENCE [LARGE SCALE GENOMIC DNA]</scope>
</reference>
<proteinExistence type="predicted"/>
<dbReference type="Proteomes" id="UP000325440">
    <property type="component" value="Unassembled WGS sequence"/>
</dbReference>
<dbReference type="UniPathway" id="UPA00109">
    <property type="reaction ID" value="UER00186"/>
</dbReference>
<dbReference type="GO" id="GO:0004619">
    <property type="term" value="F:phosphoglycerate mutase activity"/>
    <property type="evidence" value="ECO:0007669"/>
    <property type="project" value="UniProtKB-EC"/>
</dbReference>
<dbReference type="GO" id="GO:0030145">
    <property type="term" value="F:manganese ion binding"/>
    <property type="evidence" value="ECO:0007669"/>
    <property type="project" value="InterPro"/>
</dbReference>
<dbReference type="InterPro" id="IPR006124">
    <property type="entry name" value="Metalloenzyme"/>
</dbReference>
<sequence length="398" mass="44858">MSMNFLQDPYNFNEQNIFTIKDRPLSKPIYGEEYLEEVQASTTEYLDVFEERSSASTTKLPSEIKFRKGSNKIVTISGRYYAMDRDNRWERTIAAYESIAFAEAPRYDDVMSYIDESYGNNVTDEFIKPAVIGDYQGIKPEDGVLLANFRADRMIQLANILLGKTHYTKVAKFSAILSMMQYSTDLEIPYLFSPISFPHTLGQIVSDQGFKQLRIAETEKYAHVTFFFNCGKEKPFPGEERILIPSPKVKTYDLQPEMSAFALTETLVEKIHSQEFALIVVNYANPDMVGHTGNIKAAEQAVLTVDTCLAKILEAVQEEGNTALIVTADHGNVECIFDKENQVPHTAHTLNKVPFIICSSSHINLKLKDGKLSNIAPTVLQLLSLKKPDEMTDSSLIV</sequence>
<dbReference type="InterPro" id="IPR036646">
    <property type="entry name" value="PGAM_B_sf"/>
</dbReference>
<dbReference type="AlphaFoldDB" id="A0A5E4NG66"/>
<evidence type="ECO:0000313" key="2">
    <source>
        <dbReference type="EMBL" id="VVC42738.1"/>
    </source>
</evidence>
<dbReference type="SUPFAM" id="SSF53649">
    <property type="entry name" value="Alkaline phosphatase-like"/>
    <property type="match status" value="1"/>
</dbReference>
<dbReference type="NCBIfam" id="TIGR01045">
    <property type="entry name" value="RPE1"/>
    <property type="match status" value="1"/>
</dbReference>
<dbReference type="GO" id="GO:0006096">
    <property type="term" value="P:glycolytic process"/>
    <property type="evidence" value="ECO:0007669"/>
    <property type="project" value="UniProtKB-UniPathway"/>
</dbReference>